<evidence type="ECO:0000256" key="11">
    <source>
        <dbReference type="ARBA" id="ARBA00023136"/>
    </source>
</evidence>
<evidence type="ECO:0000256" key="6">
    <source>
        <dbReference type="ARBA" id="ARBA00022723"/>
    </source>
</evidence>
<comment type="similarity">
    <text evidence="3">Belongs to the pex2/pex10/pex12 family.</text>
</comment>
<dbReference type="GO" id="GO:0016558">
    <property type="term" value="P:protein import into peroxisome matrix"/>
    <property type="evidence" value="ECO:0000318"/>
    <property type="project" value="GO_Central"/>
</dbReference>
<dbReference type="GO" id="GO:0006513">
    <property type="term" value="P:protein monoubiquitination"/>
    <property type="evidence" value="ECO:0000318"/>
    <property type="project" value="GO_Central"/>
</dbReference>
<evidence type="ECO:0000256" key="3">
    <source>
        <dbReference type="ARBA" id="ARBA00008704"/>
    </source>
</evidence>
<evidence type="ECO:0000313" key="16">
    <source>
        <dbReference type="Proteomes" id="UP000006906"/>
    </source>
</evidence>
<keyword evidence="11" id="KW-0472">Membrane</keyword>
<dbReference type="InterPro" id="IPR006845">
    <property type="entry name" value="Pex_N"/>
</dbReference>
<organism evidence="15 16">
    <name type="scientific">Chlamydomonas reinhardtii</name>
    <name type="common">Chlamydomonas smithii</name>
    <dbReference type="NCBI Taxonomy" id="3055"/>
    <lineage>
        <taxon>Eukaryota</taxon>
        <taxon>Viridiplantae</taxon>
        <taxon>Chlorophyta</taxon>
        <taxon>core chlorophytes</taxon>
        <taxon>Chlorophyceae</taxon>
        <taxon>CS clade</taxon>
        <taxon>Chlamydomonadales</taxon>
        <taxon>Chlamydomonadaceae</taxon>
        <taxon>Chlamydomonas</taxon>
    </lineage>
</organism>
<keyword evidence="5" id="KW-0812">Transmembrane</keyword>
<keyword evidence="7" id="KW-0863">Zinc-finger</keyword>
<dbReference type="PANTHER" id="PTHR12888">
    <property type="entry name" value="PEROXISOME ASSEMBLY PROTEIN 12 PEROXIN-12"/>
    <property type="match status" value="1"/>
</dbReference>
<comment type="subcellular location">
    <subcellularLocation>
        <location evidence="1">Peroxisome membrane</location>
        <topology evidence="1">Multi-pass membrane protein</topology>
    </subcellularLocation>
</comment>
<keyword evidence="10" id="KW-1133">Transmembrane helix</keyword>
<gene>
    <name evidence="15" type="ORF">CHLRE_06g263602v5</name>
</gene>
<keyword evidence="6" id="KW-0479">Metal-binding</keyword>
<feature type="domain" description="Pex N-terminal" evidence="14">
    <location>
        <begin position="23"/>
        <end position="241"/>
    </location>
</feature>
<dbReference type="CDD" id="cd16451">
    <property type="entry name" value="mRING_PEX12"/>
    <property type="match status" value="1"/>
</dbReference>
<evidence type="ECO:0000256" key="12">
    <source>
        <dbReference type="ARBA" id="ARBA00023140"/>
    </source>
</evidence>
<evidence type="ECO:0000256" key="7">
    <source>
        <dbReference type="ARBA" id="ARBA00022771"/>
    </source>
</evidence>
<accession>A0A2K3DMU2</accession>
<evidence type="ECO:0000313" key="15">
    <source>
        <dbReference type="EMBL" id="PNW81864.1"/>
    </source>
</evidence>
<dbReference type="GO" id="GO:0005778">
    <property type="term" value="C:peroxisomal membrane"/>
    <property type="evidence" value="ECO:0000318"/>
    <property type="project" value="GO_Central"/>
</dbReference>
<evidence type="ECO:0000256" key="13">
    <source>
        <dbReference type="ARBA" id="ARBA00029692"/>
    </source>
</evidence>
<evidence type="ECO:0000256" key="2">
    <source>
        <dbReference type="ARBA" id="ARBA00004906"/>
    </source>
</evidence>
<dbReference type="Gene3D" id="3.30.40.10">
    <property type="entry name" value="Zinc/RING finger domain, C3HC4 (zinc finger)"/>
    <property type="match status" value="1"/>
</dbReference>
<keyword evidence="12" id="KW-0576">Peroxisome</keyword>
<dbReference type="FunCoup" id="A0A2K3DMU2">
    <property type="interactions" value="2030"/>
</dbReference>
<dbReference type="PANTHER" id="PTHR12888:SF0">
    <property type="entry name" value="PEROXISOME ASSEMBLY PROTEIN 12"/>
    <property type="match status" value="1"/>
</dbReference>
<dbReference type="EMBL" id="CM008967">
    <property type="protein sequence ID" value="PNW81864.1"/>
    <property type="molecule type" value="Genomic_DNA"/>
</dbReference>
<dbReference type="KEGG" id="cre:CHLRE_06g263602v5"/>
<dbReference type="Gramene" id="PNW81864">
    <property type="protein sequence ID" value="PNW81864"/>
    <property type="gene ID" value="CHLRE_06g263602v5"/>
</dbReference>
<dbReference type="Proteomes" id="UP000006906">
    <property type="component" value="Chromosome 6"/>
</dbReference>
<keyword evidence="16" id="KW-1185">Reference proteome</keyword>
<dbReference type="GO" id="GO:0004842">
    <property type="term" value="F:ubiquitin-protein transferase activity"/>
    <property type="evidence" value="ECO:0000318"/>
    <property type="project" value="GO_Central"/>
</dbReference>
<dbReference type="RefSeq" id="XP_042923538.1">
    <property type="nucleotide sequence ID" value="XM_043062832.1"/>
</dbReference>
<dbReference type="OMA" id="QHYLARC"/>
<keyword evidence="8" id="KW-0862">Zinc</keyword>
<evidence type="ECO:0000256" key="4">
    <source>
        <dbReference type="ARBA" id="ARBA00022448"/>
    </source>
</evidence>
<dbReference type="Pfam" id="PF04757">
    <property type="entry name" value="Pex2_Pex12"/>
    <property type="match status" value="1"/>
</dbReference>
<proteinExistence type="inferred from homology"/>
<dbReference type="GO" id="GO:0008270">
    <property type="term" value="F:zinc ion binding"/>
    <property type="evidence" value="ECO:0007669"/>
    <property type="project" value="UniProtKB-KW"/>
</dbReference>
<dbReference type="InterPro" id="IPR017375">
    <property type="entry name" value="PEX12"/>
</dbReference>
<evidence type="ECO:0000256" key="8">
    <source>
        <dbReference type="ARBA" id="ARBA00022833"/>
    </source>
</evidence>
<dbReference type="PIRSF" id="PIRSF038074">
    <property type="entry name" value="Peroxisome_assembly_p12"/>
    <property type="match status" value="1"/>
</dbReference>
<dbReference type="GeneID" id="5721990"/>
<protein>
    <recommendedName>
        <fullName evidence="13">Peroxin-12</fullName>
    </recommendedName>
</protein>
<dbReference type="InParanoid" id="A0A2K3DMU2"/>
<keyword evidence="9" id="KW-0653">Protein transport</keyword>
<dbReference type="SUPFAM" id="SSF57850">
    <property type="entry name" value="RING/U-box"/>
    <property type="match status" value="1"/>
</dbReference>
<sequence>MFVNLGGDESSKPTYFEVVAADRLVPSLKAAVIYALSVFSQRQPWVHRLLNYDDEVFALLTLALDGHSLFSTDSTFSDSLYGLKRKPLRPGASDRLSRRQRWLMLACQVLLPYLRAKTEKVYRHYAATSPGSGVLGLALRYSAAQGSVAEADDGGNSGVGQEDGSWSRRLQRAFVASYPWIHAGIEGTTFAYHLAYLLGASPAHQPVLHALGVTMARTSAKDLMDVEKAKQARRQALLTSLLSGAATAAPASGSGTGGPAGRRAAALLARARGGLVRCVLGARWLLEDHARSALILAVFGFKALEWWYTAAEDTLAKGKVLPLPPPPPPPRPLPPPLGVGLPADPSDCPICRKRTTNPATLATSGYVFCYPCAFAHVLAHGRCPVSGLGAGLDHVRKLYEAA</sequence>
<evidence type="ECO:0000256" key="1">
    <source>
        <dbReference type="ARBA" id="ARBA00004585"/>
    </source>
</evidence>
<evidence type="ECO:0000256" key="9">
    <source>
        <dbReference type="ARBA" id="ARBA00022927"/>
    </source>
</evidence>
<evidence type="ECO:0000256" key="5">
    <source>
        <dbReference type="ARBA" id="ARBA00022692"/>
    </source>
</evidence>
<dbReference type="InterPro" id="IPR013083">
    <property type="entry name" value="Znf_RING/FYVE/PHD"/>
</dbReference>
<comment type="pathway">
    <text evidence="2">Protein modification; protein ubiquitination.</text>
</comment>
<dbReference type="GO" id="GO:1990429">
    <property type="term" value="C:peroxisomal importomer complex"/>
    <property type="evidence" value="ECO:0000318"/>
    <property type="project" value="GO_Central"/>
</dbReference>
<dbReference type="AlphaFoldDB" id="A0A2K3DMU2"/>
<reference evidence="15 16" key="1">
    <citation type="journal article" date="2007" name="Science">
        <title>The Chlamydomonas genome reveals the evolution of key animal and plant functions.</title>
        <authorList>
            <person name="Merchant S.S."/>
            <person name="Prochnik S.E."/>
            <person name="Vallon O."/>
            <person name="Harris E.H."/>
            <person name="Karpowicz S.J."/>
            <person name="Witman G.B."/>
            <person name="Terry A."/>
            <person name="Salamov A."/>
            <person name="Fritz-Laylin L.K."/>
            <person name="Marechal-Drouard L."/>
            <person name="Marshall W.F."/>
            <person name="Qu L.H."/>
            <person name="Nelson D.R."/>
            <person name="Sanderfoot A.A."/>
            <person name="Spalding M.H."/>
            <person name="Kapitonov V.V."/>
            <person name="Ren Q."/>
            <person name="Ferris P."/>
            <person name="Lindquist E."/>
            <person name="Shapiro H."/>
            <person name="Lucas S.M."/>
            <person name="Grimwood J."/>
            <person name="Schmutz J."/>
            <person name="Cardol P."/>
            <person name="Cerutti H."/>
            <person name="Chanfreau G."/>
            <person name="Chen C.L."/>
            <person name="Cognat V."/>
            <person name="Croft M.T."/>
            <person name="Dent R."/>
            <person name="Dutcher S."/>
            <person name="Fernandez E."/>
            <person name="Fukuzawa H."/>
            <person name="Gonzalez-Ballester D."/>
            <person name="Gonzalez-Halphen D."/>
            <person name="Hallmann A."/>
            <person name="Hanikenne M."/>
            <person name="Hippler M."/>
            <person name="Inwood W."/>
            <person name="Jabbari K."/>
            <person name="Kalanon M."/>
            <person name="Kuras R."/>
            <person name="Lefebvre P.A."/>
            <person name="Lemaire S.D."/>
            <person name="Lobanov A.V."/>
            <person name="Lohr M."/>
            <person name="Manuell A."/>
            <person name="Meier I."/>
            <person name="Mets L."/>
            <person name="Mittag M."/>
            <person name="Mittelmeier T."/>
            <person name="Moroney J.V."/>
            <person name="Moseley J."/>
            <person name="Napoli C."/>
            <person name="Nedelcu A.M."/>
            <person name="Niyogi K."/>
            <person name="Novoselov S.V."/>
            <person name="Paulsen I.T."/>
            <person name="Pazour G."/>
            <person name="Purton S."/>
            <person name="Ral J.P."/>
            <person name="Riano-Pachon D.M."/>
            <person name="Riekhof W."/>
            <person name="Rymarquis L."/>
            <person name="Schroda M."/>
            <person name="Stern D."/>
            <person name="Umen J."/>
            <person name="Willows R."/>
            <person name="Wilson N."/>
            <person name="Zimmer S.L."/>
            <person name="Allmer J."/>
            <person name="Balk J."/>
            <person name="Bisova K."/>
            <person name="Chen C.J."/>
            <person name="Elias M."/>
            <person name="Gendler K."/>
            <person name="Hauser C."/>
            <person name="Lamb M.R."/>
            <person name="Ledford H."/>
            <person name="Long J.C."/>
            <person name="Minagawa J."/>
            <person name="Page M.D."/>
            <person name="Pan J."/>
            <person name="Pootakham W."/>
            <person name="Roje S."/>
            <person name="Rose A."/>
            <person name="Stahlberg E."/>
            <person name="Terauchi A.M."/>
            <person name="Yang P."/>
            <person name="Ball S."/>
            <person name="Bowler C."/>
            <person name="Dieckmann C.L."/>
            <person name="Gladyshev V.N."/>
            <person name="Green P."/>
            <person name="Jorgensen R."/>
            <person name="Mayfield S."/>
            <person name="Mueller-Roeber B."/>
            <person name="Rajamani S."/>
            <person name="Sayre R.T."/>
            <person name="Brokstein P."/>
            <person name="Dubchak I."/>
            <person name="Goodstein D."/>
            <person name="Hornick L."/>
            <person name="Huang Y.W."/>
            <person name="Jhaveri J."/>
            <person name="Luo Y."/>
            <person name="Martinez D."/>
            <person name="Ngau W.C."/>
            <person name="Otillar B."/>
            <person name="Poliakov A."/>
            <person name="Porter A."/>
            <person name="Szajkowski L."/>
            <person name="Werner G."/>
            <person name="Zhou K."/>
            <person name="Grigoriev I.V."/>
            <person name="Rokhsar D.S."/>
            <person name="Grossman A.R."/>
        </authorList>
    </citation>
    <scope>NUCLEOTIDE SEQUENCE [LARGE SCALE GENOMIC DNA]</scope>
    <source>
        <strain evidence="16">CC-503</strain>
    </source>
</reference>
<dbReference type="STRING" id="3055.A0A2K3DMU2"/>
<evidence type="ECO:0000259" key="14">
    <source>
        <dbReference type="Pfam" id="PF04757"/>
    </source>
</evidence>
<keyword evidence="4" id="KW-0813">Transport</keyword>
<evidence type="ECO:0000256" key="10">
    <source>
        <dbReference type="ARBA" id="ARBA00022989"/>
    </source>
</evidence>
<dbReference type="OrthoDB" id="107372at2759"/>
<name>A0A2K3DMU2_CHLRE</name>
<dbReference type="ExpressionAtlas" id="A0A2K3DMU2">
    <property type="expression patterns" value="baseline"/>
</dbReference>